<evidence type="ECO:0000313" key="7">
    <source>
        <dbReference type="Proteomes" id="UP000198833"/>
    </source>
</evidence>
<dbReference type="InterPro" id="IPR012770">
    <property type="entry name" value="TreR"/>
</dbReference>
<dbReference type="PRINTS" id="PR00035">
    <property type="entry name" value="HTHGNTR"/>
</dbReference>
<name>A0A1H9BZ16_9LACT</name>
<dbReference type="NCBIfam" id="TIGR02404">
    <property type="entry name" value="trehalos_R_Bsub"/>
    <property type="match status" value="1"/>
</dbReference>
<gene>
    <name evidence="6" type="ORF">SAMN04488558_103156</name>
</gene>
<keyword evidence="3" id="KW-0804">Transcription</keyword>
<dbReference type="PANTHER" id="PTHR44846:SF12">
    <property type="entry name" value="HTH-TYPE TRANSCRIPTIONAL REGULATOR TRER"/>
    <property type="match status" value="1"/>
</dbReference>
<evidence type="ECO:0000256" key="2">
    <source>
        <dbReference type="ARBA" id="ARBA00023125"/>
    </source>
</evidence>
<evidence type="ECO:0000313" key="6">
    <source>
        <dbReference type="EMBL" id="SEP94265.1"/>
    </source>
</evidence>
<accession>A0A1H9BZ16</accession>
<evidence type="ECO:0000256" key="1">
    <source>
        <dbReference type="ARBA" id="ARBA00023015"/>
    </source>
</evidence>
<sequence length="242" mass="28814">MKKFEKIYLDIEQKIQQGQYQKDTYLPSEHQLAEQYQVSRETIRKALRLLEDHAYIQKKQGSGSIILDYRRFSLPISGLTSYKELQDQQNISAKTTVLVNELVLCPQFLADQEDVSDHEKFIHLIRTREVQGEVLIVDEDYLRQQIIPEIPKDRAEISIYQYFEEDLNLEIAYASKEIMAKRADEFISQALGIQENDYVMAVRSNVYLEDTTFFQHTISYHKLEKFRFYDFARRKQIFNDKF</sequence>
<dbReference type="InterPro" id="IPR028978">
    <property type="entry name" value="Chorismate_lyase_/UTRA_dom_sf"/>
</dbReference>
<dbReference type="GO" id="GO:0003700">
    <property type="term" value="F:DNA-binding transcription factor activity"/>
    <property type="evidence" value="ECO:0007669"/>
    <property type="project" value="UniProtKB-UniRule"/>
</dbReference>
<dbReference type="GO" id="GO:0045892">
    <property type="term" value="P:negative regulation of DNA-templated transcription"/>
    <property type="evidence" value="ECO:0007669"/>
    <property type="project" value="TreeGrafter"/>
</dbReference>
<evidence type="ECO:0000259" key="5">
    <source>
        <dbReference type="PROSITE" id="PS50949"/>
    </source>
</evidence>
<dbReference type="InterPro" id="IPR036388">
    <property type="entry name" value="WH-like_DNA-bd_sf"/>
</dbReference>
<evidence type="ECO:0000256" key="3">
    <source>
        <dbReference type="ARBA" id="ARBA00023163"/>
    </source>
</evidence>
<dbReference type="Pfam" id="PF07702">
    <property type="entry name" value="UTRA"/>
    <property type="match status" value="1"/>
</dbReference>
<dbReference type="Gene3D" id="3.40.1410.10">
    <property type="entry name" value="Chorismate lyase-like"/>
    <property type="match status" value="1"/>
</dbReference>
<dbReference type="InterPro" id="IPR000524">
    <property type="entry name" value="Tscrpt_reg_HTH_GntR"/>
</dbReference>
<reference evidence="6 7" key="1">
    <citation type="submission" date="2016-10" db="EMBL/GenBank/DDBJ databases">
        <authorList>
            <person name="de Groot N.N."/>
        </authorList>
    </citation>
    <scope>NUCLEOTIDE SEQUENCE [LARGE SCALE GENOMIC DNA]</scope>
    <source>
        <strain evidence="6 7">DSM 15695</strain>
    </source>
</reference>
<dbReference type="SMART" id="SM00345">
    <property type="entry name" value="HTH_GNTR"/>
    <property type="match status" value="1"/>
</dbReference>
<proteinExistence type="predicted"/>
<dbReference type="InterPro" id="IPR036390">
    <property type="entry name" value="WH_DNA-bd_sf"/>
</dbReference>
<dbReference type="RefSeq" id="WP_092570965.1">
    <property type="nucleotide sequence ID" value="NZ_CALUDV010000007.1"/>
</dbReference>
<keyword evidence="2" id="KW-0238">DNA-binding</keyword>
<dbReference type="GO" id="GO:0003677">
    <property type="term" value="F:DNA binding"/>
    <property type="evidence" value="ECO:0007669"/>
    <property type="project" value="UniProtKB-UniRule"/>
</dbReference>
<dbReference type="AlphaFoldDB" id="A0A1H9BZ16"/>
<dbReference type="Proteomes" id="UP000198833">
    <property type="component" value="Unassembled WGS sequence"/>
</dbReference>
<dbReference type="OrthoDB" id="9816541at2"/>
<protein>
    <recommendedName>
        <fullName evidence="4">Trehalose operon repressor</fullName>
    </recommendedName>
</protein>
<keyword evidence="1" id="KW-0805">Transcription regulation</keyword>
<dbReference type="InterPro" id="IPR011663">
    <property type="entry name" value="UTRA"/>
</dbReference>
<dbReference type="SUPFAM" id="SSF64288">
    <property type="entry name" value="Chorismate lyase-like"/>
    <property type="match status" value="1"/>
</dbReference>
<dbReference type="Pfam" id="PF00392">
    <property type="entry name" value="GntR"/>
    <property type="match status" value="1"/>
</dbReference>
<dbReference type="CDD" id="cd07377">
    <property type="entry name" value="WHTH_GntR"/>
    <property type="match status" value="1"/>
</dbReference>
<dbReference type="EMBL" id="FOEN01000003">
    <property type="protein sequence ID" value="SEP94265.1"/>
    <property type="molecule type" value="Genomic_DNA"/>
</dbReference>
<keyword evidence="7" id="KW-1185">Reference proteome</keyword>
<dbReference type="InterPro" id="IPR050679">
    <property type="entry name" value="Bact_HTH_transcr_reg"/>
</dbReference>
<organism evidence="6 7">
    <name type="scientific">Ignavigranum ruoffiae</name>
    <dbReference type="NCBI Taxonomy" id="89093"/>
    <lineage>
        <taxon>Bacteria</taxon>
        <taxon>Bacillati</taxon>
        <taxon>Bacillota</taxon>
        <taxon>Bacilli</taxon>
        <taxon>Lactobacillales</taxon>
        <taxon>Aerococcaceae</taxon>
        <taxon>Ignavigranum</taxon>
    </lineage>
</organism>
<dbReference type="SMART" id="SM00866">
    <property type="entry name" value="UTRA"/>
    <property type="match status" value="1"/>
</dbReference>
<dbReference type="Gene3D" id="1.10.10.10">
    <property type="entry name" value="Winged helix-like DNA-binding domain superfamily/Winged helix DNA-binding domain"/>
    <property type="match status" value="1"/>
</dbReference>
<feature type="domain" description="HTH gntR-type" evidence="5">
    <location>
        <begin position="1"/>
        <end position="69"/>
    </location>
</feature>
<dbReference type="STRING" id="89093.SAMN04488558_103156"/>
<evidence type="ECO:0000256" key="4">
    <source>
        <dbReference type="NCBIfam" id="TIGR02404"/>
    </source>
</evidence>
<dbReference type="PANTHER" id="PTHR44846">
    <property type="entry name" value="MANNOSYL-D-GLYCERATE TRANSPORT/METABOLISM SYSTEM REPRESSOR MNGR-RELATED"/>
    <property type="match status" value="1"/>
</dbReference>
<dbReference type="PROSITE" id="PS50949">
    <property type="entry name" value="HTH_GNTR"/>
    <property type="match status" value="1"/>
</dbReference>
<dbReference type="SUPFAM" id="SSF46785">
    <property type="entry name" value="Winged helix' DNA-binding domain"/>
    <property type="match status" value="1"/>
</dbReference>